<sequence>MEPHKPALIALIVTSITLLGVLLLTKQNLCDVSFRSGKVEIVAHMAYGSE</sequence>
<organism evidence="9 10">
    <name type="scientific">Edwardsiella piscicida</name>
    <dbReference type="NCBI Taxonomy" id="1263550"/>
    <lineage>
        <taxon>Bacteria</taxon>
        <taxon>Pseudomonadati</taxon>
        <taxon>Pseudomonadota</taxon>
        <taxon>Gammaproteobacteria</taxon>
        <taxon>Enterobacterales</taxon>
        <taxon>Hafniaceae</taxon>
        <taxon>Edwardsiella</taxon>
    </lineage>
</organism>
<dbReference type="GO" id="GO:0005886">
    <property type="term" value="C:plasma membrane"/>
    <property type="evidence" value="ECO:0007669"/>
    <property type="project" value="UniProtKB-SubCell"/>
</dbReference>
<comment type="subcellular location">
    <subcellularLocation>
        <location evidence="1 8">Cell inner membrane</location>
        <topology evidence="1 8">Single-pass membrane protein</topology>
    </subcellularLocation>
</comment>
<dbReference type="GeneID" id="72528850"/>
<proteinExistence type="inferred from homology"/>
<accession>A0AAQ3H3B4</accession>
<dbReference type="AlphaFoldDB" id="A0AAQ3H3B4"/>
<evidence type="ECO:0000313" key="9">
    <source>
        <dbReference type="EMBL" id="WDU89750.1"/>
    </source>
</evidence>
<keyword evidence="7 8" id="KW-0472">Membrane</keyword>
<evidence type="ECO:0000256" key="2">
    <source>
        <dbReference type="ARBA" id="ARBA00022475"/>
    </source>
</evidence>
<keyword evidence="4" id="KW-1277">Toxin-antitoxin system</keyword>
<dbReference type="PRINTS" id="PR00281">
    <property type="entry name" value="HOKGEFTOXIC"/>
</dbReference>
<keyword evidence="5 8" id="KW-0812">Transmembrane</keyword>
<evidence type="ECO:0000313" key="10">
    <source>
        <dbReference type="Proteomes" id="UP001223683"/>
    </source>
</evidence>
<keyword evidence="3" id="KW-0997">Cell inner membrane</keyword>
<reference evidence="9" key="1">
    <citation type="submission" date="2022-10" db="EMBL/GenBank/DDBJ databases">
        <title>Complete genome of Ep21-8.</title>
        <authorList>
            <person name="Kang Y.-R."/>
            <person name="Kim D.-H."/>
        </authorList>
    </citation>
    <scope>NUCLEOTIDE SEQUENCE</scope>
    <source>
        <strain evidence="9">Ep21-8</strain>
    </source>
</reference>
<keyword evidence="6 8" id="KW-1133">Transmembrane helix</keyword>
<evidence type="ECO:0000256" key="3">
    <source>
        <dbReference type="ARBA" id="ARBA00022519"/>
    </source>
</evidence>
<evidence type="ECO:0000256" key="1">
    <source>
        <dbReference type="ARBA" id="ARBA00004377"/>
    </source>
</evidence>
<gene>
    <name evidence="9" type="ORF">PWJ79_09780</name>
</gene>
<evidence type="ECO:0000256" key="8">
    <source>
        <dbReference type="RuleBase" id="RU221113"/>
    </source>
</evidence>
<protein>
    <submittedName>
        <fullName evidence="9">Hok/Gef family protein</fullName>
    </submittedName>
</protein>
<evidence type="ECO:0000256" key="5">
    <source>
        <dbReference type="ARBA" id="ARBA00022692"/>
    </source>
</evidence>
<feature type="transmembrane region" description="Helical" evidence="8">
    <location>
        <begin position="6"/>
        <end position="25"/>
    </location>
</feature>
<dbReference type="Pfam" id="PF01848">
    <property type="entry name" value="HOK_GEF"/>
    <property type="match status" value="1"/>
</dbReference>
<evidence type="ECO:0000256" key="6">
    <source>
        <dbReference type="ARBA" id="ARBA00022989"/>
    </source>
</evidence>
<name>A0AAQ3H3B4_EDWPI</name>
<dbReference type="Proteomes" id="UP001223683">
    <property type="component" value="Chromosome"/>
</dbReference>
<comment type="similarity">
    <text evidence="8">Belongs to the hok/gef family.</text>
</comment>
<evidence type="ECO:0000256" key="4">
    <source>
        <dbReference type="ARBA" id="ARBA00022649"/>
    </source>
</evidence>
<evidence type="ECO:0000256" key="7">
    <source>
        <dbReference type="ARBA" id="ARBA00023136"/>
    </source>
</evidence>
<keyword evidence="2" id="KW-1003">Cell membrane</keyword>
<dbReference type="RefSeq" id="WP_015461695.1">
    <property type="nucleotide sequence ID" value="NC_013508.1"/>
</dbReference>
<dbReference type="EMBL" id="CP118390">
    <property type="protein sequence ID" value="WDU89750.1"/>
    <property type="molecule type" value="Genomic_DNA"/>
</dbReference>
<dbReference type="InterPro" id="IPR000021">
    <property type="entry name" value="Hok/gef_toxin"/>
</dbReference>